<evidence type="ECO:0000313" key="7">
    <source>
        <dbReference type="Proteomes" id="UP000027920"/>
    </source>
</evidence>
<evidence type="ECO:0000256" key="3">
    <source>
        <dbReference type="ARBA" id="ARBA00023163"/>
    </source>
</evidence>
<evidence type="ECO:0000256" key="2">
    <source>
        <dbReference type="ARBA" id="ARBA00023125"/>
    </source>
</evidence>
<dbReference type="InterPro" id="IPR001138">
    <property type="entry name" value="Zn2Cys6_DnaBD"/>
</dbReference>
<keyword evidence="4" id="KW-0539">Nucleus</keyword>
<dbReference type="InterPro" id="IPR021858">
    <property type="entry name" value="Fun_TF"/>
</dbReference>
<gene>
    <name evidence="6" type="ORF">A1O9_07856</name>
</gene>
<dbReference type="GO" id="GO:0001228">
    <property type="term" value="F:DNA-binding transcription activator activity, RNA polymerase II-specific"/>
    <property type="evidence" value="ECO:0007669"/>
    <property type="project" value="TreeGrafter"/>
</dbReference>
<dbReference type="AlphaFoldDB" id="A0A072PLB9"/>
<dbReference type="SUPFAM" id="SSF57701">
    <property type="entry name" value="Zn2/Cys6 DNA-binding domain"/>
    <property type="match status" value="1"/>
</dbReference>
<dbReference type="RefSeq" id="XP_013258865.1">
    <property type="nucleotide sequence ID" value="XM_013403411.1"/>
</dbReference>
<keyword evidence="3" id="KW-0804">Transcription</keyword>
<dbReference type="STRING" id="1182545.A0A072PLB9"/>
<evidence type="ECO:0000256" key="4">
    <source>
        <dbReference type="ARBA" id="ARBA00023242"/>
    </source>
</evidence>
<dbReference type="VEuPathDB" id="FungiDB:A1O9_07856"/>
<keyword evidence="2" id="KW-0238">DNA-binding</keyword>
<dbReference type="InterPro" id="IPR036864">
    <property type="entry name" value="Zn2-C6_fun-type_DNA-bd_sf"/>
</dbReference>
<keyword evidence="7" id="KW-1185">Reference proteome</keyword>
<dbReference type="SMART" id="SM00066">
    <property type="entry name" value="GAL4"/>
    <property type="match status" value="1"/>
</dbReference>
<reference evidence="6 7" key="1">
    <citation type="submission" date="2013-03" db="EMBL/GenBank/DDBJ databases">
        <title>The Genome Sequence of Exophiala aquamarina CBS 119918.</title>
        <authorList>
            <consortium name="The Broad Institute Genomics Platform"/>
            <person name="Cuomo C."/>
            <person name="de Hoog S."/>
            <person name="Gorbushina A."/>
            <person name="Walker B."/>
            <person name="Young S.K."/>
            <person name="Zeng Q."/>
            <person name="Gargeya S."/>
            <person name="Fitzgerald M."/>
            <person name="Haas B."/>
            <person name="Abouelleil A."/>
            <person name="Allen A.W."/>
            <person name="Alvarado L."/>
            <person name="Arachchi H.M."/>
            <person name="Berlin A.M."/>
            <person name="Chapman S.B."/>
            <person name="Gainer-Dewar J."/>
            <person name="Goldberg J."/>
            <person name="Griggs A."/>
            <person name="Gujja S."/>
            <person name="Hansen M."/>
            <person name="Howarth C."/>
            <person name="Imamovic A."/>
            <person name="Ireland A."/>
            <person name="Larimer J."/>
            <person name="McCowan C."/>
            <person name="Murphy C."/>
            <person name="Pearson M."/>
            <person name="Poon T.W."/>
            <person name="Priest M."/>
            <person name="Roberts A."/>
            <person name="Saif S."/>
            <person name="Shea T."/>
            <person name="Sisk P."/>
            <person name="Sykes S."/>
            <person name="Wortman J."/>
            <person name="Nusbaum C."/>
            <person name="Birren B."/>
        </authorList>
    </citation>
    <scope>NUCLEOTIDE SEQUENCE [LARGE SCALE GENOMIC DNA]</scope>
    <source>
        <strain evidence="6 7">CBS 119918</strain>
    </source>
</reference>
<dbReference type="Gene3D" id="4.10.240.10">
    <property type="entry name" value="Zn(2)-C6 fungal-type DNA-binding domain"/>
    <property type="match status" value="1"/>
</dbReference>
<dbReference type="EMBL" id="AMGV01000006">
    <property type="protein sequence ID" value="KEF56275.1"/>
    <property type="molecule type" value="Genomic_DNA"/>
</dbReference>
<sequence length="384" mass="43677">MQRRSHKKSRKGCNNCKARRIKCGEEKPRCGNCLDFHAECIYSCGQAENPYMRANLQVHNFNLRDLQYFHHFLQAAIPHLPLGSDTLWVEAIPRLAYHRPYLMHALLGLGAFSLGALFPEHKGYNRDALDHRLYAIRGLNSAISNSCRESDDSSAILASCYALTFQSIYLADGMTDFIIFVRGCYLATNTLRGDGQLIALPAQHLDIVAPKLGHMLKPNIRELQKGLADLVKISNLLETPFEHEFYSGVKEVLAGSIESLQLGYVRFVSLYEMWSSRANVEALINPNNTVLQLMLYLYLLESLILAPFTPWDFPQGLSTDHRLSSTLKWADKIWMRLSNDSKAYLEWPKSVYDRLKATRNKVGDSSLLDELKDIFLAKELESNM</sequence>
<dbReference type="CDD" id="cd00067">
    <property type="entry name" value="GAL4"/>
    <property type="match status" value="1"/>
</dbReference>
<keyword evidence="1" id="KW-0805">Transcription regulation</keyword>
<feature type="domain" description="Zn(2)-C6 fungal-type" evidence="5">
    <location>
        <begin position="12"/>
        <end position="42"/>
    </location>
</feature>
<dbReference type="Proteomes" id="UP000027920">
    <property type="component" value="Unassembled WGS sequence"/>
</dbReference>
<dbReference type="Pfam" id="PF00172">
    <property type="entry name" value="Zn_clus"/>
    <property type="match status" value="1"/>
</dbReference>
<accession>A0A072PLB9</accession>
<dbReference type="PANTHER" id="PTHR47784">
    <property type="entry name" value="STEROL UPTAKE CONTROL PROTEIN 2"/>
    <property type="match status" value="1"/>
</dbReference>
<dbReference type="Pfam" id="PF11951">
    <property type="entry name" value="Fungal_trans_2"/>
    <property type="match status" value="1"/>
</dbReference>
<dbReference type="PANTHER" id="PTHR47784:SF7">
    <property type="entry name" value="ZN(II)2CYS6 TRANSCRIPTION FACTOR (EUROFUNG)"/>
    <property type="match status" value="1"/>
</dbReference>
<dbReference type="GeneID" id="25282769"/>
<proteinExistence type="predicted"/>
<dbReference type="PROSITE" id="PS00463">
    <property type="entry name" value="ZN2_CY6_FUNGAL_1"/>
    <property type="match status" value="1"/>
</dbReference>
<dbReference type="InterPro" id="IPR053157">
    <property type="entry name" value="Sterol_Uptake_Regulator"/>
</dbReference>
<name>A0A072PLB9_9EURO</name>
<comment type="caution">
    <text evidence="6">The sequence shown here is derived from an EMBL/GenBank/DDBJ whole genome shotgun (WGS) entry which is preliminary data.</text>
</comment>
<dbReference type="PROSITE" id="PS50048">
    <property type="entry name" value="ZN2_CY6_FUNGAL_2"/>
    <property type="match status" value="1"/>
</dbReference>
<dbReference type="GO" id="GO:0003677">
    <property type="term" value="F:DNA binding"/>
    <property type="evidence" value="ECO:0007669"/>
    <property type="project" value="UniProtKB-KW"/>
</dbReference>
<evidence type="ECO:0000313" key="6">
    <source>
        <dbReference type="EMBL" id="KEF56275.1"/>
    </source>
</evidence>
<dbReference type="GO" id="GO:0008270">
    <property type="term" value="F:zinc ion binding"/>
    <property type="evidence" value="ECO:0007669"/>
    <property type="project" value="InterPro"/>
</dbReference>
<dbReference type="OrthoDB" id="416217at2759"/>
<protein>
    <recommendedName>
        <fullName evidence="5">Zn(2)-C6 fungal-type domain-containing protein</fullName>
    </recommendedName>
</protein>
<evidence type="ECO:0000256" key="1">
    <source>
        <dbReference type="ARBA" id="ARBA00023015"/>
    </source>
</evidence>
<dbReference type="HOGENOM" id="CLU_027371_0_0_1"/>
<organism evidence="6 7">
    <name type="scientific">Exophiala aquamarina CBS 119918</name>
    <dbReference type="NCBI Taxonomy" id="1182545"/>
    <lineage>
        <taxon>Eukaryota</taxon>
        <taxon>Fungi</taxon>
        <taxon>Dikarya</taxon>
        <taxon>Ascomycota</taxon>
        <taxon>Pezizomycotina</taxon>
        <taxon>Eurotiomycetes</taxon>
        <taxon>Chaetothyriomycetidae</taxon>
        <taxon>Chaetothyriales</taxon>
        <taxon>Herpotrichiellaceae</taxon>
        <taxon>Exophiala</taxon>
    </lineage>
</organism>
<evidence type="ECO:0000259" key="5">
    <source>
        <dbReference type="PROSITE" id="PS50048"/>
    </source>
</evidence>